<evidence type="ECO:0000313" key="1">
    <source>
        <dbReference type="EMBL" id="CEO99570.1"/>
    </source>
</evidence>
<accession>A0A0G4IW89</accession>
<name>A0A0G4IW89_PLABS</name>
<protein>
    <submittedName>
        <fullName evidence="1">Uncharacterized protein</fullName>
    </submittedName>
</protein>
<dbReference type="EMBL" id="CDSF01000091">
    <property type="protein sequence ID" value="CEO99570.1"/>
    <property type="molecule type" value="Genomic_DNA"/>
</dbReference>
<reference evidence="1 2" key="1">
    <citation type="submission" date="2015-02" db="EMBL/GenBank/DDBJ databases">
        <authorList>
            <person name="Chooi Y.-H."/>
        </authorList>
    </citation>
    <scope>NUCLEOTIDE SEQUENCE [LARGE SCALE GENOMIC DNA]</scope>
    <source>
        <strain evidence="1">E3</strain>
    </source>
</reference>
<sequence length="185" mass="20282">MLPSSCCIVLVGPGLSDRPVRLCRPTRSLSVRSLPVCSDLAWVDDENDVVAIGSDAELQQAAVDAQGQLTIYCGEYCRYRLRAESPDEPCSTIVLVGRSSMLYHWRLRNVGSASWPAGCRIVAEIGDTRQIIDVDVSPISVPANRCVDIRISRERIDGILDQAAFRVYLTDPSGRRIGEPLPIPS</sequence>
<gene>
    <name evidence="1" type="ORF">PBRA_007303</name>
</gene>
<dbReference type="AlphaFoldDB" id="A0A0G4IW89"/>
<organism evidence="1 2">
    <name type="scientific">Plasmodiophora brassicae</name>
    <name type="common">Clubroot disease agent</name>
    <dbReference type="NCBI Taxonomy" id="37360"/>
    <lineage>
        <taxon>Eukaryota</taxon>
        <taxon>Sar</taxon>
        <taxon>Rhizaria</taxon>
        <taxon>Endomyxa</taxon>
        <taxon>Phytomyxea</taxon>
        <taxon>Plasmodiophorida</taxon>
        <taxon>Plasmodiophoridae</taxon>
        <taxon>Plasmodiophora</taxon>
    </lineage>
</organism>
<dbReference type="SUPFAM" id="SSF54277">
    <property type="entry name" value="CAD &amp; PB1 domains"/>
    <property type="match status" value="1"/>
</dbReference>
<evidence type="ECO:0000313" key="2">
    <source>
        <dbReference type="Proteomes" id="UP000039324"/>
    </source>
</evidence>
<keyword evidence="2" id="KW-1185">Reference proteome</keyword>
<proteinExistence type="predicted"/>
<dbReference type="Proteomes" id="UP000039324">
    <property type="component" value="Unassembled WGS sequence"/>
</dbReference>